<dbReference type="AlphaFoldDB" id="R9KWA2"/>
<dbReference type="STRING" id="1235794.C811_00987"/>
<dbReference type="GeneID" id="82190546"/>
<proteinExistence type="inferred from homology"/>
<evidence type="ECO:0000256" key="5">
    <source>
        <dbReference type="SAM" id="MobiDB-lite"/>
    </source>
</evidence>
<dbReference type="InterPro" id="IPR000914">
    <property type="entry name" value="SBP_5_dom"/>
</dbReference>
<comment type="subcellular location">
    <subcellularLocation>
        <location evidence="1">Cell envelope</location>
    </subcellularLocation>
</comment>
<comment type="caution">
    <text evidence="8">The sequence shown here is derived from an EMBL/GenBank/DDBJ whole genome shotgun (WGS) entry which is preliminary data.</text>
</comment>
<dbReference type="SUPFAM" id="SSF53850">
    <property type="entry name" value="Periplasmic binding protein-like II"/>
    <property type="match status" value="1"/>
</dbReference>
<evidence type="ECO:0000259" key="7">
    <source>
        <dbReference type="Pfam" id="PF00496"/>
    </source>
</evidence>
<dbReference type="Proteomes" id="UP000014204">
    <property type="component" value="Unassembled WGS sequence"/>
</dbReference>
<dbReference type="Gene3D" id="3.10.105.10">
    <property type="entry name" value="Dipeptide-binding Protein, Domain 3"/>
    <property type="match status" value="1"/>
</dbReference>
<feature type="compositionally biased region" description="Low complexity" evidence="5">
    <location>
        <begin position="33"/>
        <end position="51"/>
    </location>
</feature>
<dbReference type="eggNOG" id="COG0747">
    <property type="taxonomic scope" value="Bacteria"/>
</dbReference>
<gene>
    <name evidence="8" type="ORF">C811_00987</name>
</gene>
<organism evidence="8 9">
    <name type="scientific">Adlercreutzia caecimuris B7</name>
    <dbReference type="NCBI Taxonomy" id="1235794"/>
    <lineage>
        <taxon>Bacteria</taxon>
        <taxon>Bacillati</taxon>
        <taxon>Actinomycetota</taxon>
        <taxon>Coriobacteriia</taxon>
        <taxon>Eggerthellales</taxon>
        <taxon>Eggerthellaceae</taxon>
        <taxon>Adlercreutzia</taxon>
    </lineage>
</organism>
<dbReference type="HOGENOM" id="CLU_017028_7_4_11"/>
<dbReference type="RefSeq" id="WP_016309200.1">
    <property type="nucleotide sequence ID" value="NZ_KE159646.1"/>
</dbReference>
<dbReference type="EMBL" id="ASSY01000008">
    <property type="protein sequence ID" value="EOS50573.1"/>
    <property type="molecule type" value="Genomic_DNA"/>
</dbReference>
<feature type="region of interest" description="Disordered" evidence="5">
    <location>
        <begin position="31"/>
        <end position="52"/>
    </location>
</feature>
<feature type="signal peptide" evidence="6">
    <location>
        <begin position="1"/>
        <end position="24"/>
    </location>
</feature>
<dbReference type="CDD" id="cd00995">
    <property type="entry name" value="PBP2_NikA_DppA_OppA_like"/>
    <property type="match status" value="1"/>
</dbReference>
<name>R9KWA2_9ACTN</name>
<evidence type="ECO:0000256" key="2">
    <source>
        <dbReference type="ARBA" id="ARBA00005695"/>
    </source>
</evidence>
<evidence type="ECO:0000256" key="1">
    <source>
        <dbReference type="ARBA" id="ARBA00004196"/>
    </source>
</evidence>
<evidence type="ECO:0000313" key="9">
    <source>
        <dbReference type="Proteomes" id="UP000014204"/>
    </source>
</evidence>
<dbReference type="PROSITE" id="PS51318">
    <property type="entry name" value="TAT"/>
    <property type="match status" value="1"/>
</dbReference>
<feature type="domain" description="Solute-binding protein family 5" evidence="7">
    <location>
        <begin position="116"/>
        <end position="458"/>
    </location>
</feature>
<keyword evidence="4 6" id="KW-0732">Signal</keyword>
<dbReference type="PATRIC" id="fig|1235794.3.peg.962"/>
<dbReference type="GO" id="GO:1904680">
    <property type="term" value="F:peptide transmembrane transporter activity"/>
    <property type="evidence" value="ECO:0007669"/>
    <property type="project" value="TreeGrafter"/>
</dbReference>
<feature type="chain" id="PRO_5038857008" description="Solute-binding protein family 5 domain-containing protein" evidence="6">
    <location>
        <begin position="25"/>
        <end position="548"/>
    </location>
</feature>
<protein>
    <recommendedName>
        <fullName evidence="7">Solute-binding protein family 5 domain-containing protein</fullName>
    </recommendedName>
</protein>
<keyword evidence="3" id="KW-0813">Transport</keyword>
<dbReference type="InterPro" id="IPR039424">
    <property type="entry name" value="SBP_5"/>
</dbReference>
<evidence type="ECO:0000256" key="4">
    <source>
        <dbReference type="ARBA" id="ARBA00022729"/>
    </source>
</evidence>
<comment type="similarity">
    <text evidence="2">Belongs to the bacterial solute-binding protein 5 family.</text>
</comment>
<dbReference type="OrthoDB" id="5243526at2"/>
<accession>R9KWA2</accession>
<dbReference type="PANTHER" id="PTHR30290">
    <property type="entry name" value="PERIPLASMIC BINDING COMPONENT OF ABC TRANSPORTER"/>
    <property type="match status" value="1"/>
</dbReference>
<evidence type="ECO:0000256" key="3">
    <source>
        <dbReference type="ARBA" id="ARBA00022448"/>
    </source>
</evidence>
<dbReference type="GO" id="GO:0030313">
    <property type="term" value="C:cell envelope"/>
    <property type="evidence" value="ECO:0007669"/>
    <property type="project" value="UniProtKB-SubCell"/>
</dbReference>
<dbReference type="GO" id="GO:0015833">
    <property type="term" value="P:peptide transport"/>
    <property type="evidence" value="ECO:0007669"/>
    <property type="project" value="TreeGrafter"/>
</dbReference>
<reference evidence="8 9" key="1">
    <citation type="submission" date="2013-04" db="EMBL/GenBank/DDBJ databases">
        <title>The Genome Sequence of Enterorhabdus caecimuris B7.</title>
        <authorList>
            <consortium name="The Broad Institute Genomics Platform"/>
            <consortium name="The Broad Institute Genome Sequencing Center for Infectious Disease"/>
            <person name="Earl A."/>
            <person name="Xavier R."/>
            <person name="Elson C."/>
            <person name="Duck W."/>
            <person name="Walker B."/>
            <person name="Young S."/>
            <person name="Zeng Q."/>
            <person name="Gargeya S."/>
            <person name="Fitzgerald M."/>
            <person name="Haas B."/>
            <person name="Abouelleil A."/>
            <person name="Allen A.W."/>
            <person name="Alvarado L."/>
            <person name="Arachchi H.M."/>
            <person name="Berlin A.M."/>
            <person name="Chapman S.B."/>
            <person name="Gainer-Dewar J."/>
            <person name="Goldberg J."/>
            <person name="Griggs A."/>
            <person name="Gujja S."/>
            <person name="Hansen M."/>
            <person name="Howarth C."/>
            <person name="Imamovic A."/>
            <person name="Ireland A."/>
            <person name="Larimer J."/>
            <person name="McCowan C."/>
            <person name="Murphy C."/>
            <person name="Pearson M."/>
            <person name="Poon T.W."/>
            <person name="Priest M."/>
            <person name="Roberts A."/>
            <person name="Saif S."/>
            <person name="Shea T."/>
            <person name="Sisk P."/>
            <person name="Sykes S."/>
            <person name="Wortman J."/>
            <person name="Nusbaum C."/>
            <person name="Birren B."/>
        </authorList>
    </citation>
    <scope>NUCLEOTIDE SEQUENCE [LARGE SCALE GENOMIC DNA]</scope>
    <source>
        <strain evidence="8 9">B7</strain>
    </source>
</reference>
<evidence type="ECO:0000256" key="6">
    <source>
        <dbReference type="SAM" id="SignalP"/>
    </source>
</evidence>
<dbReference type="Gene3D" id="3.40.190.10">
    <property type="entry name" value="Periplasmic binding protein-like II"/>
    <property type="match status" value="1"/>
</dbReference>
<keyword evidence="9" id="KW-1185">Reference proteome</keyword>
<dbReference type="InterPro" id="IPR006311">
    <property type="entry name" value="TAT_signal"/>
</dbReference>
<sequence>MNELALSRRAFMIGAASLAAAALAGCSSEGTGTSPASDATAPDAPAGSPDPEINERVASVLSAAVAYDDGSCNPIGCSSTLFVAAGWHVFEGLYELDLHTYRTELGLAAEIPLQVSDLEYEVTLREGAVFSDGSPLTVNDVCNAFTRNRESDFYAPLLSFIQSVEAKDASTVSFKLAFPMGTLLQERLALVRIFPAAQTDEELNTLPIGSGPWRYDTIDAADGGFITFVPNPHYEGAFPATCERMEWAVATDDEARTQLLCDGQVVCAEAAPEVMADQITESGAVVDYVPGMNVPFLMFNCEKPPFDDVRVRQALLYALDVDGMIGRVMAGHARPATSLLPDYFRGYHRAATVYSYDPERARALLAEAGAADLTLTLRVNDNWVRLLAESVVGDWNAVGVTAEVVYLDQTALFADISEPPKKKQVLPFDAVLCPGDPSRFGNDPDLIMNWWYGSNVWTLARSCWAYSKEFDTLADLLQEARAVSDENEQQRLWNQCYDLIAAEAPLYPLFHRETATAYFEGRLSGYDPISATGLLFLGTTPMKESDPI</sequence>
<dbReference type="PANTHER" id="PTHR30290:SF10">
    <property type="entry name" value="PERIPLASMIC OLIGOPEPTIDE-BINDING PROTEIN-RELATED"/>
    <property type="match status" value="1"/>
</dbReference>
<dbReference type="Pfam" id="PF00496">
    <property type="entry name" value="SBP_bac_5"/>
    <property type="match status" value="1"/>
</dbReference>
<evidence type="ECO:0000313" key="8">
    <source>
        <dbReference type="EMBL" id="EOS50573.1"/>
    </source>
</evidence>